<evidence type="ECO:0000256" key="13">
    <source>
        <dbReference type="ARBA" id="ARBA00023157"/>
    </source>
</evidence>
<sequence>MSSTLTKVVIFSILLASTVFSAPAVTTTSTTAQKFSYDRTLVVALEGEDFAFLSCQPQSDGGQAWIHWFKDGQRINSKNNSTATEKIYRIRSQRYQITGKGLRVKNVKKEAAGEYTCQITTEDNTETKYITLRVDDKPSHVDVDTGPLQWLQNEDWENSQVVVSPNGIATFTCYVRGEPSIHAEWFEDGVPIGEGPSLRKNNIKYKNYTAGYHTKMIWKGVTNADNKKTITCVVTQNTSSNEVMTLNRTFTLLVQSDSGIPPTITNENLEPLVAYKGKNFTYECRIIKLGEFDRLVHFVWGKYHGTDKVTNNINLTTLSYNSTLRLYDVTEDDAGQYMCFVSNRKMQDYKIFNLTVEDPSVVSEEYSAVNNDKSLMIVLTAVGVGIFIVIVTVSITVACSKRRKPTKHPKKRIILLDPTETYHNYTKDSSSDLAEPLMAPLVQIQGGRNRLSSEICSYSDYEFPLDEQWEIKPRNRVEMMHLLGEGAFGCVYYAELKPAASDDSSVVSPVAVKMLKADATDKELVDLVQELEVMKRFAQHKNIINLIGCMTTDGPLYVIVEYARHGNLRDFLRTHRPRNALGSGMGNLTSYDDFNLTYKHLANFSYQVASGMQYLATNQCLHRDLAARNVLVGDEYVLKIADFGLSRNVAQTDYYKKLTEGKLPIKWMAPEALIDRKYTTKSDVWAYGVLLWEIFTLGGTPYPTVPHERLFEALREGHRMDKPPYSSEAQSIWIESAHLLLLHERAPAQPQPSLHSPPTSAQQSTEAATISSKTPSTAAAHHSTSMIVLFVYLCIVGKEKFLDLRCNLLDHFDPY</sequence>
<evidence type="ECO:0000256" key="24">
    <source>
        <dbReference type="SAM" id="SignalP"/>
    </source>
</evidence>
<feature type="binding site" evidence="20">
    <location>
        <position position="425"/>
    </location>
    <ligand>
        <name>Mg(2+)</name>
        <dbReference type="ChEBI" id="CHEBI:18420"/>
    </ligand>
</feature>
<dbReference type="InterPro" id="IPR003598">
    <property type="entry name" value="Ig_sub2"/>
</dbReference>
<evidence type="ECO:0000259" key="26">
    <source>
        <dbReference type="PROSITE" id="PS50835"/>
    </source>
</evidence>
<feature type="binding site" evidence="20">
    <location>
        <position position="642"/>
    </location>
    <ligand>
        <name>Mg(2+)</name>
        <dbReference type="ChEBI" id="CHEBI:18420"/>
    </ligand>
</feature>
<keyword evidence="3" id="KW-0597">Phosphoprotein</keyword>
<dbReference type="PIRSF" id="PIRSF000615">
    <property type="entry name" value="TyrPK_CSF1-R"/>
    <property type="match status" value="1"/>
</dbReference>
<evidence type="ECO:0000256" key="12">
    <source>
        <dbReference type="ARBA" id="ARBA00023137"/>
    </source>
</evidence>
<dbReference type="InterPro" id="IPR017441">
    <property type="entry name" value="Protein_kinase_ATP_BS"/>
</dbReference>
<keyword evidence="20" id="KW-0479">Metal-binding</keyword>
<evidence type="ECO:0000256" key="3">
    <source>
        <dbReference type="ARBA" id="ARBA00022553"/>
    </source>
</evidence>
<dbReference type="PANTHER" id="PTHR24416">
    <property type="entry name" value="TYROSINE-PROTEIN KINASE RECEPTOR"/>
    <property type="match status" value="1"/>
</dbReference>
<dbReference type="InterPro" id="IPR008266">
    <property type="entry name" value="Tyr_kinase_AS"/>
</dbReference>
<keyword evidence="15" id="KW-0325">Glycoprotein</keyword>
<dbReference type="SUPFAM" id="SSF48726">
    <property type="entry name" value="Immunoglobulin"/>
    <property type="match status" value="2"/>
</dbReference>
<dbReference type="PROSITE" id="PS50011">
    <property type="entry name" value="PROTEIN_KINASE_DOM"/>
    <property type="match status" value="1"/>
</dbReference>
<evidence type="ECO:0000256" key="15">
    <source>
        <dbReference type="ARBA" id="ARBA00023180"/>
    </source>
</evidence>
<dbReference type="GO" id="GO:0043235">
    <property type="term" value="C:receptor complex"/>
    <property type="evidence" value="ECO:0007669"/>
    <property type="project" value="TreeGrafter"/>
</dbReference>
<feature type="active site" description="Proton acceptor" evidence="18">
    <location>
        <position position="624"/>
    </location>
</feature>
<keyword evidence="6 24" id="KW-0732">Signal</keyword>
<dbReference type="GO" id="GO:0005886">
    <property type="term" value="C:plasma membrane"/>
    <property type="evidence" value="ECO:0007669"/>
    <property type="project" value="TreeGrafter"/>
</dbReference>
<dbReference type="PROSITE" id="PS50835">
    <property type="entry name" value="IG_LIKE"/>
    <property type="match status" value="3"/>
</dbReference>
<evidence type="ECO:0000256" key="1">
    <source>
        <dbReference type="ARBA" id="ARBA00004167"/>
    </source>
</evidence>
<dbReference type="PROSITE" id="PS00107">
    <property type="entry name" value="PROTEIN_KINASE_ATP"/>
    <property type="match status" value="1"/>
</dbReference>
<evidence type="ECO:0000256" key="6">
    <source>
        <dbReference type="ARBA" id="ARBA00022729"/>
    </source>
</evidence>
<evidence type="ECO:0000256" key="17">
    <source>
        <dbReference type="ARBA" id="ARBA00051243"/>
    </source>
</evidence>
<keyword evidence="8" id="KW-0418">Kinase</keyword>
<dbReference type="InterPro" id="IPR013783">
    <property type="entry name" value="Ig-like_fold"/>
</dbReference>
<evidence type="ECO:0000256" key="11">
    <source>
        <dbReference type="ARBA" id="ARBA00023136"/>
    </source>
</evidence>
<name>A0A7J7KQ30_BUGNE</name>
<dbReference type="Gene3D" id="3.30.200.20">
    <property type="entry name" value="Phosphorylase Kinase, domain 1"/>
    <property type="match status" value="1"/>
</dbReference>
<dbReference type="Gene3D" id="1.10.510.10">
    <property type="entry name" value="Transferase(Phosphotransferase) domain 1"/>
    <property type="match status" value="1"/>
</dbReference>
<evidence type="ECO:0000256" key="21">
    <source>
        <dbReference type="PROSITE-ProRule" id="PRU10141"/>
    </source>
</evidence>
<accession>A0A7J7KQ30</accession>
<dbReference type="GO" id="GO:0046872">
    <property type="term" value="F:metal ion binding"/>
    <property type="evidence" value="ECO:0007669"/>
    <property type="project" value="UniProtKB-KW"/>
</dbReference>
<comment type="subcellular location">
    <subcellularLocation>
        <location evidence="1">Membrane</location>
        <topology evidence="1">Single-pass membrane protein</topology>
    </subcellularLocation>
</comment>
<dbReference type="InterPro" id="IPR001245">
    <property type="entry name" value="Ser-Thr/Tyr_kinase_cat_dom"/>
</dbReference>
<evidence type="ECO:0000313" key="28">
    <source>
        <dbReference type="Proteomes" id="UP000593567"/>
    </source>
</evidence>
<dbReference type="SMART" id="SM00219">
    <property type="entry name" value="TyrKc"/>
    <property type="match status" value="1"/>
</dbReference>
<dbReference type="PROSITE" id="PS00109">
    <property type="entry name" value="PROTEIN_KINASE_TYR"/>
    <property type="match status" value="1"/>
</dbReference>
<dbReference type="InterPro" id="IPR020635">
    <property type="entry name" value="Tyr_kinase_cat_dom"/>
</dbReference>
<feature type="chain" id="PRO_5029784016" description="receptor protein-tyrosine kinase" evidence="24">
    <location>
        <begin position="22"/>
        <end position="815"/>
    </location>
</feature>
<feature type="signal peptide" evidence="24">
    <location>
        <begin position="1"/>
        <end position="21"/>
    </location>
</feature>
<dbReference type="Pfam" id="PF07714">
    <property type="entry name" value="PK_Tyr_Ser-Thr"/>
    <property type="match status" value="1"/>
</dbReference>
<comment type="caution">
    <text evidence="27">The sequence shown here is derived from an EMBL/GenBank/DDBJ whole genome shotgun (WGS) entry which is preliminary data.</text>
</comment>
<dbReference type="Proteomes" id="UP000593567">
    <property type="component" value="Unassembled WGS sequence"/>
</dbReference>
<keyword evidence="12" id="KW-0829">Tyrosine-protein kinase</keyword>
<dbReference type="InterPro" id="IPR050122">
    <property type="entry name" value="RTK"/>
</dbReference>
<evidence type="ECO:0000256" key="7">
    <source>
        <dbReference type="ARBA" id="ARBA00022741"/>
    </source>
</evidence>
<feature type="binding site" evidence="19">
    <location>
        <begin position="484"/>
        <end position="491"/>
    </location>
    <ligand>
        <name>ATP</name>
        <dbReference type="ChEBI" id="CHEBI:30616"/>
    </ligand>
</feature>
<dbReference type="CDD" id="cd00096">
    <property type="entry name" value="Ig"/>
    <property type="match status" value="1"/>
</dbReference>
<keyword evidence="13" id="KW-1015">Disulfide bond</keyword>
<evidence type="ECO:0000256" key="22">
    <source>
        <dbReference type="SAM" id="MobiDB-lite"/>
    </source>
</evidence>
<keyword evidence="28" id="KW-1185">Reference proteome</keyword>
<keyword evidence="20" id="KW-0460">Magnesium</keyword>
<organism evidence="27 28">
    <name type="scientific">Bugula neritina</name>
    <name type="common">Brown bryozoan</name>
    <name type="synonym">Sertularia neritina</name>
    <dbReference type="NCBI Taxonomy" id="10212"/>
    <lineage>
        <taxon>Eukaryota</taxon>
        <taxon>Metazoa</taxon>
        <taxon>Spiralia</taxon>
        <taxon>Lophotrochozoa</taxon>
        <taxon>Bryozoa</taxon>
        <taxon>Gymnolaemata</taxon>
        <taxon>Cheilostomatida</taxon>
        <taxon>Flustrina</taxon>
        <taxon>Buguloidea</taxon>
        <taxon>Bugulidae</taxon>
        <taxon>Bugula</taxon>
    </lineage>
</organism>
<reference evidence="27" key="1">
    <citation type="submission" date="2020-06" db="EMBL/GenBank/DDBJ databases">
        <title>Draft genome of Bugula neritina, a colonial animal packing powerful symbionts and potential medicines.</title>
        <authorList>
            <person name="Rayko M."/>
        </authorList>
    </citation>
    <scope>NUCLEOTIDE SEQUENCE [LARGE SCALE GENOMIC DNA]</scope>
    <source>
        <strain evidence="27">Kwan_BN1</strain>
    </source>
</reference>
<feature type="binding site" evidence="19 21">
    <location>
        <position position="513"/>
    </location>
    <ligand>
        <name>ATP</name>
        <dbReference type="ChEBI" id="CHEBI:30616"/>
    </ligand>
</feature>
<feature type="domain" description="Protein kinase" evidence="25">
    <location>
        <begin position="477"/>
        <end position="815"/>
    </location>
</feature>
<evidence type="ECO:0000256" key="4">
    <source>
        <dbReference type="ARBA" id="ARBA00022679"/>
    </source>
</evidence>
<dbReference type="GO" id="GO:0004714">
    <property type="term" value="F:transmembrane receptor protein tyrosine kinase activity"/>
    <property type="evidence" value="ECO:0007669"/>
    <property type="project" value="UniProtKB-EC"/>
</dbReference>
<dbReference type="GO" id="GO:0005524">
    <property type="term" value="F:ATP binding"/>
    <property type="evidence" value="ECO:0007669"/>
    <property type="project" value="UniProtKB-UniRule"/>
</dbReference>
<keyword evidence="9 19" id="KW-0067">ATP-binding</keyword>
<protein>
    <recommendedName>
        <fullName evidence="2">receptor protein-tyrosine kinase</fullName>
        <ecNumber evidence="2">2.7.10.1</ecNumber>
    </recommendedName>
</protein>
<keyword evidence="5 23" id="KW-0812">Transmembrane</keyword>
<feature type="domain" description="Ig-like" evidence="26">
    <location>
        <begin position="138"/>
        <end position="251"/>
    </location>
</feature>
<evidence type="ECO:0000256" key="5">
    <source>
        <dbReference type="ARBA" id="ARBA00022692"/>
    </source>
</evidence>
<keyword evidence="14" id="KW-0675">Receptor</keyword>
<evidence type="ECO:0000256" key="14">
    <source>
        <dbReference type="ARBA" id="ARBA00023170"/>
    </source>
</evidence>
<dbReference type="Gene3D" id="2.60.40.10">
    <property type="entry name" value="Immunoglobulins"/>
    <property type="match status" value="3"/>
</dbReference>
<dbReference type="EC" id="2.7.10.1" evidence="2"/>
<evidence type="ECO:0000256" key="10">
    <source>
        <dbReference type="ARBA" id="ARBA00022989"/>
    </source>
</evidence>
<dbReference type="FunFam" id="1.10.510.10:FF:000554">
    <property type="entry name" value="Predicted protein"/>
    <property type="match status" value="1"/>
</dbReference>
<evidence type="ECO:0000256" key="23">
    <source>
        <dbReference type="SAM" id="Phobius"/>
    </source>
</evidence>
<gene>
    <name evidence="27" type="ORF">EB796_001411</name>
</gene>
<evidence type="ECO:0000256" key="19">
    <source>
        <dbReference type="PIRSR" id="PIRSR000615-2"/>
    </source>
</evidence>
<dbReference type="InterPro" id="IPR003599">
    <property type="entry name" value="Ig_sub"/>
</dbReference>
<dbReference type="GO" id="GO:0007169">
    <property type="term" value="P:cell surface receptor protein tyrosine kinase signaling pathway"/>
    <property type="evidence" value="ECO:0007669"/>
    <property type="project" value="TreeGrafter"/>
</dbReference>
<dbReference type="InterPro" id="IPR036179">
    <property type="entry name" value="Ig-like_dom_sf"/>
</dbReference>
<dbReference type="Pfam" id="PF07679">
    <property type="entry name" value="I-set"/>
    <property type="match status" value="2"/>
</dbReference>
<keyword evidence="10 23" id="KW-1133">Transmembrane helix</keyword>
<feature type="compositionally biased region" description="Polar residues" evidence="22">
    <location>
        <begin position="751"/>
        <end position="776"/>
    </location>
</feature>
<keyword evidence="7 19" id="KW-0547">Nucleotide-binding</keyword>
<feature type="region of interest" description="Disordered" evidence="22">
    <location>
        <begin position="748"/>
        <end position="776"/>
    </location>
</feature>
<dbReference type="InterPro" id="IPR007110">
    <property type="entry name" value="Ig-like_dom"/>
</dbReference>
<evidence type="ECO:0000259" key="25">
    <source>
        <dbReference type="PROSITE" id="PS50011"/>
    </source>
</evidence>
<feature type="transmembrane region" description="Helical" evidence="23">
    <location>
        <begin position="375"/>
        <end position="399"/>
    </location>
</feature>
<evidence type="ECO:0000256" key="8">
    <source>
        <dbReference type="ARBA" id="ARBA00022777"/>
    </source>
</evidence>
<dbReference type="SMART" id="SM00409">
    <property type="entry name" value="IG"/>
    <property type="match status" value="3"/>
</dbReference>
<evidence type="ECO:0000313" key="27">
    <source>
        <dbReference type="EMBL" id="KAF6040294.1"/>
    </source>
</evidence>
<keyword evidence="11 23" id="KW-0472">Membrane</keyword>
<evidence type="ECO:0000256" key="18">
    <source>
        <dbReference type="PIRSR" id="PIRSR000615-1"/>
    </source>
</evidence>
<evidence type="ECO:0000256" key="9">
    <source>
        <dbReference type="ARBA" id="ARBA00022840"/>
    </source>
</evidence>
<keyword evidence="16" id="KW-0393">Immunoglobulin domain</keyword>
<dbReference type="PANTHER" id="PTHR24416:SF550">
    <property type="entry name" value="FIBROBLAST GROWTH FACTOR RECEPTOR HOMOLOG 1-RELATED"/>
    <property type="match status" value="1"/>
</dbReference>
<feature type="binding site" evidence="20">
    <location>
        <position position="629"/>
    </location>
    <ligand>
        <name>Mg(2+)</name>
        <dbReference type="ChEBI" id="CHEBI:18420"/>
    </ligand>
</feature>
<comment type="catalytic activity">
    <reaction evidence="17">
        <text>L-tyrosyl-[protein] + ATP = O-phospho-L-tyrosyl-[protein] + ADP + H(+)</text>
        <dbReference type="Rhea" id="RHEA:10596"/>
        <dbReference type="Rhea" id="RHEA-COMP:10136"/>
        <dbReference type="Rhea" id="RHEA-COMP:20101"/>
        <dbReference type="ChEBI" id="CHEBI:15378"/>
        <dbReference type="ChEBI" id="CHEBI:30616"/>
        <dbReference type="ChEBI" id="CHEBI:46858"/>
        <dbReference type="ChEBI" id="CHEBI:61978"/>
        <dbReference type="ChEBI" id="CHEBI:456216"/>
        <dbReference type="EC" id="2.7.10.1"/>
    </reaction>
</comment>
<dbReference type="InterPro" id="IPR011009">
    <property type="entry name" value="Kinase-like_dom_sf"/>
</dbReference>
<dbReference type="SMART" id="SM00408">
    <property type="entry name" value="IGc2"/>
    <property type="match status" value="2"/>
</dbReference>
<feature type="domain" description="Ig-like" evidence="26">
    <location>
        <begin position="23"/>
        <end position="131"/>
    </location>
</feature>
<dbReference type="InterPro" id="IPR000719">
    <property type="entry name" value="Prot_kinase_dom"/>
</dbReference>
<dbReference type="EMBL" id="VXIV02000163">
    <property type="protein sequence ID" value="KAF6040294.1"/>
    <property type="molecule type" value="Genomic_DNA"/>
</dbReference>
<dbReference type="OrthoDB" id="5984265at2759"/>
<dbReference type="InterPro" id="IPR013098">
    <property type="entry name" value="Ig_I-set"/>
</dbReference>
<feature type="domain" description="Ig-like" evidence="26">
    <location>
        <begin position="262"/>
        <end position="355"/>
    </location>
</feature>
<evidence type="ECO:0000256" key="20">
    <source>
        <dbReference type="PIRSR" id="PIRSR000615-3"/>
    </source>
</evidence>
<dbReference type="SUPFAM" id="SSF56112">
    <property type="entry name" value="Protein kinase-like (PK-like)"/>
    <property type="match status" value="1"/>
</dbReference>
<dbReference type="PRINTS" id="PR00109">
    <property type="entry name" value="TYRKINASE"/>
</dbReference>
<evidence type="ECO:0000256" key="16">
    <source>
        <dbReference type="ARBA" id="ARBA00023319"/>
    </source>
</evidence>
<feature type="binding site" evidence="19">
    <location>
        <position position="628"/>
    </location>
    <ligand>
        <name>ATP</name>
        <dbReference type="ChEBI" id="CHEBI:30616"/>
    </ligand>
</feature>
<proteinExistence type="predicted"/>
<evidence type="ECO:0000256" key="2">
    <source>
        <dbReference type="ARBA" id="ARBA00011902"/>
    </source>
</evidence>
<keyword evidence="4" id="KW-0808">Transferase</keyword>
<dbReference type="AlphaFoldDB" id="A0A7J7KQ30"/>
<dbReference type="Pfam" id="PF13927">
    <property type="entry name" value="Ig_3"/>
    <property type="match status" value="1"/>
</dbReference>